<dbReference type="Pfam" id="PF03732">
    <property type="entry name" value="Retrotrans_gag"/>
    <property type="match status" value="1"/>
</dbReference>
<evidence type="ECO:0000259" key="2">
    <source>
        <dbReference type="PROSITE" id="PS50013"/>
    </source>
</evidence>
<dbReference type="EMBL" id="QGNW01000074">
    <property type="protein sequence ID" value="RVX01796.1"/>
    <property type="molecule type" value="Genomic_DNA"/>
</dbReference>
<dbReference type="SUPFAM" id="SSF54160">
    <property type="entry name" value="Chromo domain-like"/>
    <property type="match status" value="1"/>
</dbReference>
<dbReference type="PANTHER" id="PTHR35046:SF26">
    <property type="entry name" value="RNA-DIRECTED DNA POLYMERASE"/>
    <property type="match status" value="1"/>
</dbReference>
<evidence type="ECO:0000313" key="4">
    <source>
        <dbReference type="Proteomes" id="UP000288805"/>
    </source>
</evidence>
<dbReference type="Pfam" id="PF24626">
    <property type="entry name" value="SH3_Tf2-1"/>
    <property type="match status" value="1"/>
</dbReference>
<dbReference type="AlphaFoldDB" id="A0A438IYL4"/>
<name>A0A438IYL4_VITVI</name>
<dbReference type="InterPro" id="IPR000953">
    <property type="entry name" value="Chromo/chromo_shadow_dom"/>
</dbReference>
<dbReference type="SUPFAM" id="SSF56672">
    <property type="entry name" value="DNA/RNA polymerases"/>
    <property type="match status" value="1"/>
</dbReference>
<evidence type="ECO:0000256" key="1">
    <source>
        <dbReference type="SAM" id="MobiDB-lite"/>
    </source>
</evidence>
<proteinExistence type="predicted"/>
<dbReference type="InterPro" id="IPR056924">
    <property type="entry name" value="SH3_Tf2-1"/>
</dbReference>
<dbReference type="Gene3D" id="2.40.50.40">
    <property type="match status" value="1"/>
</dbReference>
<dbReference type="Proteomes" id="UP000288805">
    <property type="component" value="Unassembled WGS sequence"/>
</dbReference>
<protein>
    <recommendedName>
        <fullName evidence="2">Chromo domain-containing protein</fullName>
    </recommendedName>
</protein>
<dbReference type="InterPro" id="IPR043502">
    <property type="entry name" value="DNA/RNA_pol_sf"/>
</dbReference>
<dbReference type="PANTHER" id="PTHR35046">
    <property type="entry name" value="ZINC KNUCKLE (CCHC-TYPE) FAMILY PROTEIN"/>
    <property type="match status" value="1"/>
</dbReference>
<comment type="caution">
    <text evidence="3">The sequence shown here is derived from an EMBL/GenBank/DDBJ whole genome shotgun (WGS) entry which is preliminary data.</text>
</comment>
<sequence length="584" mass="67260">MEELVGTMNSQLDLPEEGSVNRNPGPHGQGGAGYTSGLVIPKLAKLDFPRYDGSEDLTLWICRAEQFFEFQGTSLEDQVKLAAYHLEKDAQLWYQRRKNQGHLVTWDGMDAGLLERFVVIEYEDFFGDLCKLKQMGIVSNYQTQFERLLPRADTLTDKQEAELARTYELKAQEVRRPTNPTFSSLVCNSNNQWNTSVPSGTKGTDPKRILPIRKLSPTELQRRRQQGLCYNCDEKYTMGHKCKKLFFIELEEENEEAIEEEYVEETLAISLHALAGVQSPQTMRIHSQIVVGYSWSNFMGFWKDANAIHYSWVKGVATSMSIQIMRSYCRMQWRLCSLSSANCLEHLWDYHLHTLMTTGFPSSQDQVQFVYVLIDTRISINKRLSAWWRRCYHKALILALPNFQLLFEVECDASRNGLGAVLMQEQRPIAYFSTALKGKCLLLSTYEKELMALVLTLQPYRQTSLALRQSHKLSPQFYGPYHVLEQIGSVAYRLDLPPGSKNHLVFHVSILKKQLGTTYKIDSPLPLVSETSGHLQPQPIAVLNSRNNRRKRELLIQWQGLPTTDVTWEDEYQLRNKFLDFVCP</sequence>
<organism evidence="3 4">
    <name type="scientific">Vitis vinifera</name>
    <name type="common">Grape</name>
    <dbReference type="NCBI Taxonomy" id="29760"/>
    <lineage>
        <taxon>Eukaryota</taxon>
        <taxon>Viridiplantae</taxon>
        <taxon>Streptophyta</taxon>
        <taxon>Embryophyta</taxon>
        <taxon>Tracheophyta</taxon>
        <taxon>Spermatophyta</taxon>
        <taxon>Magnoliopsida</taxon>
        <taxon>eudicotyledons</taxon>
        <taxon>Gunneridae</taxon>
        <taxon>Pentapetalae</taxon>
        <taxon>rosids</taxon>
        <taxon>Vitales</taxon>
        <taxon>Vitaceae</taxon>
        <taxon>Viteae</taxon>
        <taxon>Vitis</taxon>
    </lineage>
</organism>
<dbReference type="PROSITE" id="PS50013">
    <property type="entry name" value="CHROMO_2"/>
    <property type="match status" value="1"/>
</dbReference>
<reference evidence="3 4" key="1">
    <citation type="journal article" date="2018" name="PLoS Genet.">
        <title>Population sequencing reveals clonal diversity and ancestral inbreeding in the grapevine cultivar Chardonnay.</title>
        <authorList>
            <person name="Roach M.J."/>
            <person name="Johnson D.L."/>
            <person name="Bohlmann J."/>
            <person name="van Vuuren H.J."/>
            <person name="Jones S.J."/>
            <person name="Pretorius I.S."/>
            <person name="Schmidt S.A."/>
            <person name="Borneman A.R."/>
        </authorList>
    </citation>
    <scope>NUCLEOTIDE SEQUENCE [LARGE SCALE GENOMIC DNA]</scope>
    <source>
        <strain evidence="4">cv. Chardonnay</strain>
        <tissue evidence="3">Leaf</tissue>
    </source>
</reference>
<dbReference type="InterPro" id="IPR016197">
    <property type="entry name" value="Chromo-like_dom_sf"/>
</dbReference>
<dbReference type="InterPro" id="IPR005162">
    <property type="entry name" value="Retrotrans_gag_dom"/>
</dbReference>
<gene>
    <name evidence="3" type="ORF">CK203_024293</name>
</gene>
<feature type="domain" description="Chromo" evidence="2">
    <location>
        <begin position="535"/>
        <end position="584"/>
    </location>
</feature>
<accession>A0A438IYL4</accession>
<evidence type="ECO:0000313" key="3">
    <source>
        <dbReference type="EMBL" id="RVX01796.1"/>
    </source>
</evidence>
<feature type="region of interest" description="Disordered" evidence="1">
    <location>
        <begin position="1"/>
        <end position="31"/>
    </location>
</feature>